<evidence type="ECO:0000256" key="1">
    <source>
        <dbReference type="SAM" id="MobiDB-lite"/>
    </source>
</evidence>
<dbReference type="EMBL" id="JAEFCI010010482">
    <property type="protein sequence ID" value="KAG5457186.1"/>
    <property type="molecule type" value="Genomic_DNA"/>
</dbReference>
<proteinExistence type="predicted"/>
<evidence type="ECO:0000313" key="4">
    <source>
        <dbReference type="Proteomes" id="UP000673691"/>
    </source>
</evidence>
<dbReference type="AlphaFoldDB" id="A0A8H7ZPU5"/>
<sequence length="85" mass="8759">MRATAGRPPSPNACPVLVVAILTNSLAWEAQAAKRPLAPKATAYAHPLPTPAGHHDAHSPAQLPHPPGQHCPLSIQIHLPGGGHS</sequence>
<feature type="chain" id="PRO_5034917708" description="Secreted protein" evidence="2">
    <location>
        <begin position="33"/>
        <end position="85"/>
    </location>
</feature>
<feature type="region of interest" description="Disordered" evidence="1">
    <location>
        <begin position="43"/>
        <end position="85"/>
    </location>
</feature>
<accession>A0A8H7ZPU5</accession>
<evidence type="ECO:0008006" key="5">
    <source>
        <dbReference type="Google" id="ProtNLM"/>
    </source>
</evidence>
<keyword evidence="2" id="KW-0732">Signal</keyword>
<dbReference type="Proteomes" id="UP000673691">
    <property type="component" value="Unassembled WGS sequence"/>
</dbReference>
<keyword evidence="4" id="KW-1185">Reference proteome</keyword>
<feature type="signal peptide" evidence="2">
    <location>
        <begin position="1"/>
        <end position="32"/>
    </location>
</feature>
<name>A0A8H7ZPU5_9FUNG</name>
<gene>
    <name evidence="3" type="ORF">BJ554DRAFT_2867</name>
</gene>
<evidence type="ECO:0000256" key="2">
    <source>
        <dbReference type="SAM" id="SignalP"/>
    </source>
</evidence>
<evidence type="ECO:0000313" key="3">
    <source>
        <dbReference type="EMBL" id="KAG5457186.1"/>
    </source>
</evidence>
<reference evidence="3 4" key="1">
    <citation type="journal article" name="Sci. Rep.">
        <title>Genome-scale phylogenetic analyses confirm Olpidium as the closest living zoosporic fungus to the non-flagellated, terrestrial fungi.</title>
        <authorList>
            <person name="Chang Y."/>
            <person name="Rochon D."/>
            <person name="Sekimoto S."/>
            <person name="Wang Y."/>
            <person name="Chovatia M."/>
            <person name="Sandor L."/>
            <person name="Salamov A."/>
            <person name="Grigoriev I.V."/>
            <person name="Stajich J.E."/>
            <person name="Spatafora J.W."/>
        </authorList>
    </citation>
    <scope>NUCLEOTIDE SEQUENCE [LARGE SCALE GENOMIC DNA]</scope>
    <source>
        <strain evidence="3">S191</strain>
    </source>
</reference>
<comment type="caution">
    <text evidence="3">The sequence shown here is derived from an EMBL/GenBank/DDBJ whole genome shotgun (WGS) entry which is preliminary data.</text>
</comment>
<protein>
    <recommendedName>
        <fullName evidence="5">Secreted protein</fullName>
    </recommendedName>
</protein>
<organism evidence="3 4">
    <name type="scientific">Olpidium bornovanus</name>
    <dbReference type="NCBI Taxonomy" id="278681"/>
    <lineage>
        <taxon>Eukaryota</taxon>
        <taxon>Fungi</taxon>
        <taxon>Fungi incertae sedis</taxon>
        <taxon>Olpidiomycota</taxon>
        <taxon>Olpidiomycotina</taxon>
        <taxon>Olpidiomycetes</taxon>
        <taxon>Olpidiales</taxon>
        <taxon>Olpidiaceae</taxon>
        <taxon>Olpidium</taxon>
    </lineage>
</organism>